<comment type="caution">
    <text evidence="3">The sequence shown here is derived from an EMBL/GenBank/DDBJ whole genome shotgun (WGS) entry which is preliminary data.</text>
</comment>
<dbReference type="InParanoid" id="A0A1V8SDM9"/>
<protein>
    <submittedName>
        <fullName evidence="3">Uncharacterized protein</fullName>
    </submittedName>
</protein>
<evidence type="ECO:0000313" key="4">
    <source>
        <dbReference type="Proteomes" id="UP000192596"/>
    </source>
</evidence>
<keyword evidence="1" id="KW-0175">Coiled coil</keyword>
<gene>
    <name evidence="3" type="ORF">B0A48_16734</name>
</gene>
<organism evidence="3 4">
    <name type="scientific">Cryoendolithus antarcticus</name>
    <dbReference type="NCBI Taxonomy" id="1507870"/>
    <lineage>
        <taxon>Eukaryota</taxon>
        <taxon>Fungi</taxon>
        <taxon>Dikarya</taxon>
        <taxon>Ascomycota</taxon>
        <taxon>Pezizomycotina</taxon>
        <taxon>Dothideomycetes</taxon>
        <taxon>Dothideomycetidae</taxon>
        <taxon>Cladosporiales</taxon>
        <taxon>Cladosporiaceae</taxon>
        <taxon>Cryoendolithus</taxon>
    </lineage>
</organism>
<evidence type="ECO:0000313" key="3">
    <source>
        <dbReference type="EMBL" id="OQN97193.1"/>
    </source>
</evidence>
<feature type="compositionally biased region" description="Basic and acidic residues" evidence="2">
    <location>
        <begin position="1"/>
        <end position="11"/>
    </location>
</feature>
<evidence type="ECO:0000256" key="1">
    <source>
        <dbReference type="SAM" id="Coils"/>
    </source>
</evidence>
<dbReference type="EMBL" id="NAJO01000056">
    <property type="protein sequence ID" value="OQN97193.1"/>
    <property type="molecule type" value="Genomic_DNA"/>
</dbReference>
<proteinExistence type="predicted"/>
<sequence length="328" mass="36206">METQVRVDEKLAAGPTASRLAARNARRAKARREKRKLERSAQPTTAQDNTSICRPTTVASAGSQRRLSMTPVARLQPTPPSSTQSTPKCVNAEYDTESVTGQGTESTARDLDMTEPLEVDHEASPSVNAAHVIEPVKIEDEPHPPALARSITLHSCTLDTYESKSVANTYTLGTRPESPEFGYLKLLMAGLQEVSAQMKSMNERVARIEETTERTDRRVRALDDKVHDVKEDVRHIHKVSDGVLGHVNEVREKMGSVEEHVEAAQETLNVKLGDMDERIRKVHLSLEDKMGVVGDKLSVVGDQVQGMQEAAEAQMGVLDKRVETMHES</sequence>
<accession>A0A1V8SDM9</accession>
<keyword evidence="4" id="KW-1185">Reference proteome</keyword>
<evidence type="ECO:0000256" key="2">
    <source>
        <dbReference type="SAM" id="MobiDB-lite"/>
    </source>
</evidence>
<name>A0A1V8SDM9_9PEZI</name>
<dbReference type="AlphaFoldDB" id="A0A1V8SDM9"/>
<feature type="coiled-coil region" evidence="1">
    <location>
        <begin position="191"/>
        <end position="218"/>
    </location>
</feature>
<feature type="compositionally biased region" description="Basic residues" evidence="2">
    <location>
        <begin position="24"/>
        <end position="34"/>
    </location>
</feature>
<feature type="region of interest" description="Disordered" evidence="2">
    <location>
        <begin position="1"/>
        <end position="88"/>
    </location>
</feature>
<reference evidence="4" key="1">
    <citation type="submission" date="2017-03" db="EMBL/GenBank/DDBJ databases">
        <title>Genomes of endolithic fungi from Antarctica.</title>
        <authorList>
            <person name="Coleine C."/>
            <person name="Masonjones S."/>
            <person name="Stajich J.E."/>
        </authorList>
    </citation>
    <scope>NUCLEOTIDE SEQUENCE [LARGE SCALE GENOMIC DNA]</scope>
    <source>
        <strain evidence="4">CCFEE 5527</strain>
    </source>
</reference>
<dbReference type="Proteomes" id="UP000192596">
    <property type="component" value="Unassembled WGS sequence"/>
</dbReference>
<dbReference type="SUPFAM" id="SSF57997">
    <property type="entry name" value="Tropomyosin"/>
    <property type="match status" value="1"/>
</dbReference>
<feature type="compositionally biased region" description="Polar residues" evidence="2">
    <location>
        <begin position="42"/>
        <end position="67"/>
    </location>
</feature>